<name>A0ABD0YKR8_9HEMI</name>
<dbReference type="AlphaFoldDB" id="A0ABD0YKR8"/>
<organism evidence="1 2">
    <name type="scientific">Ranatra chinensis</name>
    <dbReference type="NCBI Taxonomy" id="642074"/>
    <lineage>
        <taxon>Eukaryota</taxon>
        <taxon>Metazoa</taxon>
        <taxon>Ecdysozoa</taxon>
        <taxon>Arthropoda</taxon>
        <taxon>Hexapoda</taxon>
        <taxon>Insecta</taxon>
        <taxon>Pterygota</taxon>
        <taxon>Neoptera</taxon>
        <taxon>Paraneoptera</taxon>
        <taxon>Hemiptera</taxon>
        <taxon>Heteroptera</taxon>
        <taxon>Panheteroptera</taxon>
        <taxon>Nepomorpha</taxon>
        <taxon>Nepidae</taxon>
        <taxon>Ranatrinae</taxon>
        <taxon>Ranatra</taxon>
    </lineage>
</organism>
<dbReference type="EMBL" id="JBFDAA010000017">
    <property type="protein sequence ID" value="KAL1116459.1"/>
    <property type="molecule type" value="Genomic_DNA"/>
</dbReference>
<protein>
    <submittedName>
        <fullName evidence="1">Uncharacterized protein</fullName>
    </submittedName>
</protein>
<proteinExistence type="predicted"/>
<accession>A0ABD0YKR8</accession>
<comment type="caution">
    <text evidence="1">The sequence shown here is derived from an EMBL/GenBank/DDBJ whole genome shotgun (WGS) entry which is preliminary data.</text>
</comment>
<evidence type="ECO:0000313" key="1">
    <source>
        <dbReference type="EMBL" id="KAL1116459.1"/>
    </source>
</evidence>
<sequence>MASKRRNIFLGQKAGDDGNRYVQFAILLRFVGLGFEDLQMIRRINGRELADLYLGLIYQLGRGPVNEVYLSSVSLGVLATELAVQATVRPSQPPLAYIYLTYTLLAVTIQQAVLGGAVLALLHCAMWHPPYWKQPARLWVITVEQEAGDDGKSFMIEFGLLRNLLHHRSKLLSGNKLTIYNVVLKPTRTYGIELSGSARKSIIDRIQSFQSKTLRTILDAPRADIGDATHATTVVIDELEVRDDKPPTLYLHRLY</sequence>
<gene>
    <name evidence="1" type="ORF">AAG570_004932</name>
</gene>
<keyword evidence="2" id="KW-1185">Reference proteome</keyword>
<evidence type="ECO:0000313" key="2">
    <source>
        <dbReference type="Proteomes" id="UP001558652"/>
    </source>
</evidence>
<reference evidence="1 2" key="1">
    <citation type="submission" date="2024-07" db="EMBL/GenBank/DDBJ databases">
        <title>Chromosome-level genome assembly of the water stick insect Ranatra chinensis (Heteroptera: Nepidae).</title>
        <authorList>
            <person name="Liu X."/>
        </authorList>
    </citation>
    <scope>NUCLEOTIDE SEQUENCE [LARGE SCALE GENOMIC DNA]</scope>
    <source>
        <strain evidence="1">Cailab_2021Rc</strain>
        <tissue evidence="1">Muscle</tissue>
    </source>
</reference>
<dbReference type="Proteomes" id="UP001558652">
    <property type="component" value="Unassembled WGS sequence"/>
</dbReference>